<evidence type="ECO:0000313" key="4">
    <source>
        <dbReference type="Proteomes" id="UP000282084"/>
    </source>
</evidence>
<dbReference type="InterPro" id="IPR015168">
    <property type="entry name" value="SsuA/THI5"/>
</dbReference>
<comment type="caution">
    <text evidence="3">The sequence shown here is derived from an EMBL/GenBank/DDBJ whole genome shotgun (WGS) entry which is preliminary data.</text>
</comment>
<feature type="chain" id="PRO_5038355858" evidence="1">
    <location>
        <begin position="20"/>
        <end position="446"/>
    </location>
</feature>
<dbReference type="RefSeq" id="WP_121001579.1">
    <property type="nucleotide sequence ID" value="NZ_RBXO01000001.1"/>
</dbReference>
<dbReference type="SUPFAM" id="SSF53850">
    <property type="entry name" value="Periplasmic binding protein-like II"/>
    <property type="match status" value="1"/>
</dbReference>
<feature type="domain" description="SsuA/THI5-like" evidence="2">
    <location>
        <begin position="112"/>
        <end position="263"/>
    </location>
</feature>
<dbReference type="PANTHER" id="PTHR30024">
    <property type="entry name" value="ALIPHATIC SULFONATES-BINDING PROTEIN-RELATED"/>
    <property type="match status" value="1"/>
</dbReference>
<gene>
    <name evidence="3" type="ORF">C8E97_0709</name>
</gene>
<reference evidence="3 4" key="1">
    <citation type="submission" date="2018-10" db="EMBL/GenBank/DDBJ databases">
        <title>Sequencing the genomes of 1000 actinobacteria strains.</title>
        <authorList>
            <person name="Klenk H.-P."/>
        </authorList>
    </citation>
    <scope>NUCLEOTIDE SEQUENCE [LARGE SCALE GENOMIC DNA]</scope>
    <source>
        <strain evidence="3 4">DSM 43800</strain>
    </source>
</reference>
<keyword evidence="1" id="KW-0732">Signal</keyword>
<dbReference type="AlphaFoldDB" id="A0A495VSJ4"/>
<feature type="signal peptide" evidence="1">
    <location>
        <begin position="1"/>
        <end position="19"/>
    </location>
</feature>
<sequence>MRKLLAVALLAAVSVPACGTGGASGDAVPVVIGYQSKTINTVTAGTLLREKGFLERRLAGLGDRTGRRYEVVWQDYDTGAPITAQMVAGKVDIGSMGDYPLLINGSRTRQRGGEGSRMVSVTGYNARGALNMVVVRPDSPARTLADLAGRKVSTSVGSAGHGTLVRALGGVQVTVENHQPSVGASALQGGGVAALSQFVAWPGQLVFAGQAKVLYDGAALDFPTLHGVVVRGPFAAAHPDVLAEFLRAQLDATEYLHRAPLEAAEVVARVTGLPPEVVYLYNGPNGIATFDLSLKSVLRAALRDDVPLLRSIGDIEPLDVDRFVDDGPLRSVFAGTEDLVNPARVTGVDPVCGVEVGDPATAGEVWFEGEAGTRPAATPDCLLRQVKQAGRAVRAAYVPDAATGTRWFAEHSFWVRDGDRLLPFTTEAAAAERGPVLSYEQALAEA</sequence>
<evidence type="ECO:0000259" key="2">
    <source>
        <dbReference type="Pfam" id="PF09084"/>
    </source>
</evidence>
<evidence type="ECO:0000256" key="1">
    <source>
        <dbReference type="SAM" id="SignalP"/>
    </source>
</evidence>
<dbReference type="OrthoDB" id="286202at2"/>
<dbReference type="Proteomes" id="UP000282084">
    <property type="component" value="Unassembled WGS sequence"/>
</dbReference>
<dbReference type="EMBL" id="RBXO01000001">
    <property type="protein sequence ID" value="RKT52204.1"/>
    <property type="molecule type" value="Genomic_DNA"/>
</dbReference>
<protein>
    <submittedName>
        <fullName evidence="3">NitT/TauT family transport system substrate-binding protein</fullName>
    </submittedName>
</protein>
<evidence type="ECO:0000313" key="3">
    <source>
        <dbReference type="EMBL" id="RKT52204.1"/>
    </source>
</evidence>
<organism evidence="3 4">
    <name type="scientific">Saccharothrix australiensis</name>
    <dbReference type="NCBI Taxonomy" id="2072"/>
    <lineage>
        <taxon>Bacteria</taxon>
        <taxon>Bacillati</taxon>
        <taxon>Actinomycetota</taxon>
        <taxon>Actinomycetes</taxon>
        <taxon>Pseudonocardiales</taxon>
        <taxon>Pseudonocardiaceae</taxon>
        <taxon>Saccharothrix</taxon>
    </lineage>
</organism>
<dbReference type="Gene3D" id="3.40.190.10">
    <property type="entry name" value="Periplasmic binding protein-like II"/>
    <property type="match status" value="2"/>
</dbReference>
<accession>A0A495VSJ4</accession>
<dbReference type="PANTHER" id="PTHR30024:SF45">
    <property type="entry name" value="ABC TRANSPORTER SUBSTRATE-BINDING PROTEIN"/>
    <property type="match status" value="1"/>
</dbReference>
<name>A0A495VSJ4_9PSEU</name>
<proteinExistence type="predicted"/>
<dbReference type="Pfam" id="PF09084">
    <property type="entry name" value="NMT1"/>
    <property type="match status" value="1"/>
</dbReference>
<keyword evidence="4" id="KW-1185">Reference proteome</keyword>